<dbReference type="InterPro" id="IPR002514">
    <property type="entry name" value="Transposase_8"/>
</dbReference>
<organism evidence="2 3">
    <name type="scientific">Nonomuraea jabiensis</name>
    <dbReference type="NCBI Taxonomy" id="882448"/>
    <lineage>
        <taxon>Bacteria</taxon>
        <taxon>Bacillati</taxon>
        <taxon>Actinomycetota</taxon>
        <taxon>Actinomycetes</taxon>
        <taxon>Streptosporangiales</taxon>
        <taxon>Streptosporangiaceae</taxon>
        <taxon>Nonomuraea</taxon>
    </lineage>
</organism>
<dbReference type="Pfam" id="PF01527">
    <property type="entry name" value="HTH_Tnp_1"/>
    <property type="match status" value="1"/>
</dbReference>
<evidence type="ECO:0000256" key="1">
    <source>
        <dbReference type="SAM" id="MobiDB-lite"/>
    </source>
</evidence>
<dbReference type="SUPFAM" id="SSF46689">
    <property type="entry name" value="Homeodomain-like"/>
    <property type="match status" value="1"/>
</dbReference>
<feature type="region of interest" description="Disordered" evidence="1">
    <location>
        <begin position="46"/>
        <end position="76"/>
    </location>
</feature>
<comment type="caution">
    <text evidence="2">The sequence shown here is derived from an EMBL/GenBank/DDBJ whole genome shotgun (WGS) entry which is preliminary data.</text>
</comment>
<dbReference type="PANTHER" id="PTHR33215">
    <property type="entry name" value="PROTEIN DISTAL ANTENNA"/>
    <property type="match status" value="1"/>
</dbReference>
<dbReference type="Proteomes" id="UP000579153">
    <property type="component" value="Unassembled WGS sequence"/>
</dbReference>
<sequence length="109" mass="12243">MAMKSYPPEFKADAVALYLSDPGRTLASVAEDLGISRETLRNWVRQAQADGTAGAKKQGPHKRPARGPLSSDDVLEEENKQLKARIRELEMERDILRRAAKYFAGETNW</sequence>
<dbReference type="GO" id="GO:0003677">
    <property type="term" value="F:DNA binding"/>
    <property type="evidence" value="ECO:0007669"/>
    <property type="project" value="InterPro"/>
</dbReference>
<dbReference type="GO" id="GO:0006313">
    <property type="term" value="P:DNA transposition"/>
    <property type="evidence" value="ECO:0007669"/>
    <property type="project" value="InterPro"/>
</dbReference>
<dbReference type="PANTHER" id="PTHR33215:SF13">
    <property type="entry name" value="PROTEIN DISTAL ANTENNA"/>
    <property type="match status" value="1"/>
</dbReference>
<dbReference type="InterPro" id="IPR051839">
    <property type="entry name" value="RD_transcriptional_regulator"/>
</dbReference>
<dbReference type="EMBL" id="JACHMB010000001">
    <property type="protein sequence ID" value="MBB5773687.1"/>
    <property type="molecule type" value="Genomic_DNA"/>
</dbReference>
<dbReference type="AlphaFoldDB" id="A0A7W9FY34"/>
<proteinExistence type="predicted"/>
<evidence type="ECO:0000313" key="2">
    <source>
        <dbReference type="EMBL" id="MBB5773687.1"/>
    </source>
</evidence>
<dbReference type="Gene3D" id="1.10.10.60">
    <property type="entry name" value="Homeodomain-like"/>
    <property type="match status" value="1"/>
</dbReference>
<keyword evidence="3" id="KW-1185">Reference proteome</keyword>
<protein>
    <submittedName>
        <fullName evidence="2">Transposase</fullName>
    </submittedName>
</protein>
<dbReference type="GO" id="GO:0004803">
    <property type="term" value="F:transposase activity"/>
    <property type="evidence" value="ECO:0007669"/>
    <property type="project" value="InterPro"/>
</dbReference>
<evidence type="ECO:0000313" key="3">
    <source>
        <dbReference type="Proteomes" id="UP000579153"/>
    </source>
</evidence>
<dbReference type="InterPro" id="IPR009057">
    <property type="entry name" value="Homeodomain-like_sf"/>
</dbReference>
<reference evidence="2 3" key="1">
    <citation type="submission" date="2020-08" db="EMBL/GenBank/DDBJ databases">
        <title>Sequencing the genomes of 1000 actinobacteria strains.</title>
        <authorList>
            <person name="Klenk H.-P."/>
        </authorList>
    </citation>
    <scope>NUCLEOTIDE SEQUENCE [LARGE SCALE GENOMIC DNA]</scope>
    <source>
        <strain evidence="2 3">DSM 45507</strain>
    </source>
</reference>
<gene>
    <name evidence="2" type="ORF">HD596_000443</name>
</gene>
<accession>A0A7W9FY34</accession>
<name>A0A7W9FY34_9ACTN</name>